<keyword evidence="1" id="KW-1133">Transmembrane helix</keyword>
<protein>
    <submittedName>
        <fullName evidence="2">Hypothetical ATPase-like protein</fullName>
    </submittedName>
</protein>
<dbReference type="AlphaFoldDB" id="A0A060R994"/>
<dbReference type="HOGENOM" id="CLU_1101081_0_0_10"/>
<dbReference type="eggNOG" id="ENOG5030J5B">
    <property type="taxonomic scope" value="Bacteria"/>
</dbReference>
<dbReference type="EMBL" id="HG934468">
    <property type="protein sequence ID" value="CDN32165.1"/>
    <property type="molecule type" value="Genomic_DNA"/>
</dbReference>
<feature type="transmembrane region" description="Helical" evidence="1">
    <location>
        <begin position="171"/>
        <end position="193"/>
    </location>
</feature>
<sequence>MKLKKKIILGFLSIGFLLFLSGVISTVELVRFNRATYAQLQLNRTNIALSKEMLDAVQEQNTVLLMRVADTTSSPLYDSLIMINRAMFNATLDKAKAEFANYPRWADLHTASEEYRELVDNISDTLTIQWFSKVYKTSYYKLTNSIKEFMIDTQQQIVEYTSKLEGNAYRATMVAIIALMAGLILIVLFYYMINSYLVKPILLVQNALSRYLKVGLAFDVSLTANDEISELRDDISRLIQSNRK</sequence>
<keyword evidence="1" id="KW-0472">Membrane</keyword>
<evidence type="ECO:0000313" key="2">
    <source>
        <dbReference type="EMBL" id="CDN32165.1"/>
    </source>
</evidence>
<keyword evidence="1" id="KW-0812">Transmembrane</keyword>
<name>A0A060R994_9BACT</name>
<dbReference type="STRING" id="1433126.BN938_2092"/>
<reference evidence="2 3" key="1">
    <citation type="journal article" date="2015" name="Genome Announc.">
        <title>Complete Genome Sequence of the Novel Leech Symbiont Mucinivorans hirudinis M3T.</title>
        <authorList>
            <person name="Nelson M.C."/>
            <person name="Bomar L."/>
            <person name="Graf J."/>
        </authorList>
    </citation>
    <scope>NUCLEOTIDE SEQUENCE [LARGE SCALE GENOMIC DNA]</scope>
    <source>
        <strain evidence="3">M3</strain>
    </source>
</reference>
<accession>A0A060R994</accession>
<proteinExistence type="predicted"/>
<keyword evidence="3" id="KW-1185">Reference proteome</keyword>
<gene>
    <name evidence="2" type="ORF">BN938_2092</name>
</gene>
<evidence type="ECO:0000313" key="3">
    <source>
        <dbReference type="Proteomes" id="UP000027616"/>
    </source>
</evidence>
<dbReference type="Proteomes" id="UP000027616">
    <property type="component" value="Chromosome I"/>
</dbReference>
<organism evidence="2 3">
    <name type="scientific">Mucinivorans hirudinis</name>
    <dbReference type="NCBI Taxonomy" id="1433126"/>
    <lineage>
        <taxon>Bacteria</taxon>
        <taxon>Pseudomonadati</taxon>
        <taxon>Bacteroidota</taxon>
        <taxon>Bacteroidia</taxon>
        <taxon>Bacteroidales</taxon>
        <taxon>Rikenellaceae</taxon>
        <taxon>Mucinivorans</taxon>
    </lineage>
</organism>
<evidence type="ECO:0000256" key="1">
    <source>
        <dbReference type="SAM" id="Phobius"/>
    </source>
</evidence>
<dbReference type="Gene3D" id="6.10.340.10">
    <property type="match status" value="1"/>
</dbReference>
<dbReference type="KEGG" id="rbc:BN938_2092"/>